<sequence length="197" mass="21739">MHKAYLTIYRAEDGLDNFGSDASESDFGQPREWNEIETSASPQTPSCRGDEVTSSNSAHHTNIAVMNLDKTLESQDIATGSAANRPSLKRRRSSESKLPMTPHRATSSSGGALNNLSLSLVGRATSVPTMGLQPKEQRRLRSLFDAFGPSQPRIPKRSENDTEKILVFEELNQTLKEQTRILAEILEVLREKGANSQ</sequence>
<reference evidence="2" key="1">
    <citation type="submission" date="2021-03" db="EMBL/GenBank/DDBJ databases">
        <title>Evolutionary innovations through gain and loss of genes in the ectomycorrhizal Boletales.</title>
        <authorList>
            <person name="Wu G."/>
            <person name="Miyauchi S."/>
            <person name="Morin E."/>
            <person name="Yang Z.-L."/>
            <person name="Xu J."/>
            <person name="Martin F.M."/>
        </authorList>
    </citation>
    <scope>NUCLEOTIDE SEQUENCE</scope>
    <source>
        <strain evidence="2">BR01</strain>
    </source>
</reference>
<evidence type="ECO:0000256" key="1">
    <source>
        <dbReference type="SAM" id="MobiDB-lite"/>
    </source>
</evidence>
<dbReference type="AlphaFoldDB" id="A0A8I2YCQ5"/>
<name>A0A8I2YCQ5_9AGAM</name>
<evidence type="ECO:0000313" key="2">
    <source>
        <dbReference type="EMBL" id="KAG6369540.1"/>
    </source>
</evidence>
<dbReference type="OrthoDB" id="10350770at2759"/>
<evidence type="ECO:0000313" key="3">
    <source>
        <dbReference type="Proteomes" id="UP000683000"/>
    </source>
</evidence>
<feature type="region of interest" description="Disordered" evidence="1">
    <location>
        <begin position="77"/>
        <end position="113"/>
    </location>
</feature>
<comment type="caution">
    <text evidence="2">The sequence shown here is derived from an EMBL/GenBank/DDBJ whole genome shotgun (WGS) entry which is preliminary data.</text>
</comment>
<gene>
    <name evidence="2" type="ORF">JVT61DRAFT_14289</name>
</gene>
<feature type="region of interest" description="Disordered" evidence="1">
    <location>
        <begin position="37"/>
        <end position="58"/>
    </location>
</feature>
<dbReference type="EMBL" id="JAGFBS010000076">
    <property type="protein sequence ID" value="KAG6369540.1"/>
    <property type="molecule type" value="Genomic_DNA"/>
</dbReference>
<keyword evidence="3" id="KW-1185">Reference proteome</keyword>
<protein>
    <submittedName>
        <fullName evidence="2">Uncharacterized protein</fullName>
    </submittedName>
</protein>
<proteinExistence type="predicted"/>
<organism evidence="2 3">
    <name type="scientific">Boletus reticuloceps</name>
    <dbReference type="NCBI Taxonomy" id="495285"/>
    <lineage>
        <taxon>Eukaryota</taxon>
        <taxon>Fungi</taxon>
        <taxon>Dikarya</taxon>
        <taxon>Basidiomycota</taxon>
        <taxon>Agaricomycotina</taxon>
        <taxon>Agaricomycetes</taxon>
        <taxon>Agaricomycetidae</taxon>
        <taxon>Boletales</taxon>
        <taxon>Boletineae</taxon>
        <taxon>Boletaceae</taxon>
        <taxon>Boletoideae</taxon>
        <taxon>Boletus</taxon>
    </lineage>
</organism>
<accession>A0A8I2YCQ5</accession>
<dbReference type="Proteomes" id="UP000683000">
    <property type="component" value="Unassembled WGS sequence"/>
</dbReference>